<dbReference type="Proteomes" id="UP001454086">
    <property type="component" value="Unassembled WGS sequence"/>
</dbReference>
<evidence type="ECO:0000259" key="1">
    <source>
        <dbReference type="PROSITE" id="PS50943"/>
    </source>
</evidence>
<dbReference type="SMART" id="SM00530">
    <property type="entry name" value="HTH_XRE"/>
    <property type="match status" value="1"/>
</dbReference>
<dbReference type="Gene3D" id="1.10.260.40">
    <property type="entry name" value="lambda repressor-like DNA-binding domains"/>
    <property type="match status" value="1"/>
</dbReference>
<organism evidence="2 3">
    <name type="scientific">Enterocloster hominis</name>
    <name type="common">ex Hitch et al. 2024</name>
    <dbReference type="NCBI Taxonomy" id="1917870"/>
    <lineage>
        <taxon>Bacteria</taxon>
        <taxon>Bacillati</taxon>
        <taxon>Bacillota</taxon>
        <taxon>Clostridia</taxon>
        <taxon>Lachnospirales</taxon>
        <taxon>Lachnospiraceae</taxon>
        <taxon>Enterocloster</taxon>
    </lineage>
</organism>
<reference evidence="2 3" key="1">
    <citation type="submission" date="2024-03" db="EMBL/GenBank/DDBJ databases">
        <title>Human intestinal bacterial collection.</title>
        <authorList>
            <person name="Pauvert C."/>
            <person name="Hitch T.C.A."/>
            <person name="Clavel T."/>
        </authorList>
    </citation>
    <scope>NUCLEOTIDE SEQUENCE [LARGE SCALE GENOMIC DNA]</scope>
    <source>
        <strain evidence="2 3">CLA-SR-H021</strain>
    </source>
</reference>
<evidence type="ECO:0000313" key="3">
    <source>
        <dbReference type="Proteomes" id="UP001454086"/>
    </source>
</evidence>
<comment type="caution">
    <text evidence="2">The sequence shown here is derived from an EMBL/GenBank/DDBJ whole genome shotgun (WGS) entry which is preliminary data.</text>
</comment>
<dbReference type="SUPFAM" id="SSF47413">
    <property type="entry name" value="lambda repressor-like DNA-binding domains"/>
    <property type="match status" value="1"/>
</dbReference>
<name>A0ABV1D726_9FIRM</name>
<dbReference type="RefSeq" id="WP_008719789.1">
    <property type="nucleotide sequence ID" value="NZ_JBBMFM010000053.1"/>
</dbReference>
<gene>
    <name evidence="2" type="ORF">WMQ36_14465</name>
</gene>
<keyword evidence="3" id="KW-1185">Reference proteome</keyword>
<proteinExistence type="predicted"/>
<accession>A0ABV1D726</accession>
<feature type="domain" description="HTH cro/C1-type" evidence="1">
    <location>
        <begin position="7"/>
        <end position="61"/>
    </location>
</feature>
<dbReference type="CDD" id="cd00093">
    <property type="entry name" value="HTH_XRE"/>
    <property type="match status" value="1"/>
</dbReference>
<protein>
    <submittedName>
        <fullName evidence="2">Helix-turn-helix transcriptional regulator</fullName>
    </submittedName>
</protein>
<dbReference type="Pfam" id="PF01381">
    <property type="entry name" value="HTH_3"/>
    <property type="match status" value="1"/>
</dbReference>
<dbReference type="InterPro" id="IPR001387">
    <property type="entry name" value="Cro/C1-type_HTH"/>
</dbReference>
<dbReference type="PROSITE" id="PS50943">
    <property type="entry name" value="HTH_CROC1"/>
    <property type="match status" value="1"/>
</dbReference>
<dbReference type="InterPro" id="IPR010982">
    <property type="entry name" value="Lambda_DNA-bd_dom_sf"/>
</dbReference>
<evidence type="ECO:0000313" key="2">
    <source>
        <dbReference type="EMBL" id="MEQ2426176.1"/>
    </source>
</evidence>
<sequence length="123" mass="14174">MDIHERLKYLRTQLGLTTRAFGASINMTGGAITNMEKGLRNITDRTLKDICREYNVNPEWLTDGKEPVFLDTVSSLDVEEDVKQLARQYSLLNDKDRELVKSIIHSLYEKIEPQKTTDKKTKS</sequence>
<dbReference type="EMBL" id="JBBMFM010000053">
    <property type="protein sequence ID" value="MEQ2426176.1"/>
    <property type="molecule type" value="Genomic_DNA"/>
</dbReference>